<dbReference type="EMBL" id="RDQH01000329">
    <property type="protein sequence ID" value="RXI03374.1"/>
    <property type="molecule type" value="Genomic_DNA"/>
</dbReference>
<keyword evidence="3" id="KW-1185">Reference proteome</keyword>
<reference evidence="2 3" key="1">
    <citation type="submission" date="2018-10" db="EMBL/GenBank/DDBJ databases">
        <title>A high-quality apple genome assembly.</title>
        <authorList>
            <person name="Hu J."/>
        </authorList>
    </citation>
    <scope>NUCLEOTIDE SEQUENCE [LARGE SCALE GENOMIC DNA]</scope>
    <source>
        <strain evidence="3">cv. HFTH1</strain>
        <tissue evidence="2">Young leaf</tissue>
    </source>
</reference>
<proteinExistence type="predicted"/>
<name>A0A498KAJ2_MALDO</name>
<evidence type="ECO:0000256" key="1">
    <source>
        <dbReference type="SAM" id="MobiDB-lite"/>
    </source>
</evidence>
<dbReference type="AlphaFoldDB" id="A0A498KAJ2"/>
<organism evidence="2 3">
    <name type="scientific">Malus domestica</name>
    <name type="common">Apple</name>
    <name type="synonym">Pyrus malus</name>
    <dbReference type="NCBI Taxonomy" id="3750"/>
    <lineage>
        <taxon>Eukaryota</taxon>
        <taxon>Viridiplantae</taxon>
        <taxon>Streptophyta</taxon>
        <taxon>Embryophyta</taxon>
        <taxon>Tracheophyta</taxon>
        <taxon>Spermatophyta</taxon>
        <taxon>Magnoliopsida</taxon>
        <taxon>eudicotyledons</taxon>
        <taxon>Gunneridae</taxon>
        <taxon>Pentapetalae</taxon>
        <taxon>rosids</taxon>
        <taxon>fabids</taxon>
        <taxon>Rosales</taxon>
        <taxon>Rosaceae</taxon>
        <taxon>Amygdaloideae</taxon>
        <taxon>Maleae</taxon>
        <taxon>Malus</taxon>
    </lineage>
</organism>
<evidence type="ECO:0000313" key="2">
    <source>
        <dbReference type="EMBL" id="RXI03374.1"/>
    </source>
</evidence>
<feature type="region of interest" description="Disordered" evidence="1">
    <location>
        <begin position="1"/>
        <end position="22"/>
    </location>
</feature>
<evidence type="ECO:0000313" key="3">
    <source>
        <dbReference type="Proteomes" id="UP000290289"/>
    </source>
</evidence>
<accession>A0A498KAJ2</accession>
<feature type="compositionally biased region" description="Acidic residues" evidence="1">
    <location>
        <begin position="1"/>
        <end position="19"/>
    </location>
</feature>
<sequence>MEPEASGDEEVEFGSEMDGEAIKVDSSRNFEVRELLEEYFVLNKDMGEEEDDEEVEFESDTKRALEGYGEEKIEAWLSSFANHWAILGKPLVY</sequence>
<comment type="caution">
    <text evidence="2">The sequence shown here is derived from an EMBL/GenBank/DDBJ whole genome shotgun (WGS) entry which is preliminary data.</text>
</comment>
<protein>
    <submittedName>
        <fullName evidence="2">Uncharacterized protein</fullName>
    </submittedName>
</protein>
<gene>
    <name evidence="2" type="ORF">DVH24_004026</name>
</gene>
<dbReference type="Proteomes" id="UP000290289">
    <property type="component" value="Chromosome 3"/>
</dbReference>